<name>A0ACB9ZKT6_CATRO</name>
<comment type="caution">
    <text evidence="1">The sequence shown here is derived from an EMBL/GenBank/DDBJ whole genome shotgun (WGS) entry which is preliminary data.</text>
</comment>
<accession>A0ACB9ZKT6</accession>
<gene>
    <name evidence="1" type="ORF">M9H77_34048</name>
</gene>
<sequence>MHDIDEDTVSDRQIDEGNDMTGCNQICAKRVVNDKEVANINGPQATRIIKGLSWARNFEERSSKGLQEDSSSKESRKLPSRVLSRKKTVLKMIDLQRLSDVVKYEIL</sequence>
<organism evidence="1 2">
    <name type="scientific">Catharanthus roseus</name>
    <name type="common">Madagascar periwinkle</name>
    <name type="synonym">Vinca rosea</name>
    <dbReference type="NCBI Taxonomy" id="4058"/>
    <lineage>
        <taxon>Eukaryota</taxon>
        <taxon>Viridiplantae</taxon>
        <taxon>Streptophyta</taxon>
        <taxon>Embryophyta</taxon>
        <taxon>Tracheophyta</taxon>
        <taxon>Spermatophyta</taxon>
        <taxon>Magnoliopsida</taxon>
        <taxon>eudicotyledons</taxon>
        <taxon>Gunneridae</taxon>
        <taxon>Pentapetalae</taxon>
        <taxon>asterids</taxon>
        <taxon>lamiids</taxon>
        <taxon>Gentianales</taxon>
        <taxon>Apocynaceae</taxon>
        <taxon>Rauvolfioideae</taxon>
        <taxon>Vinceae</taxon>
        <taxon>Catharanthinae</taxon>
        <taxon>Catharanthus</taxon>
    </lineage>
</organism>
<reference evidence="2" key="1">
    <citation type="journal article" date="2023" name="Nat. Plants">
        <title>Single-cell RNA sequencing provides a high-resolution roadmap for understanding the multicellular compartmentation of specialized metabolism.</title>
        <authorList>
            <person name="Sun S."/>
            <person name="Shen X."/>
            <person name="Li Y."/>
            <person name="Li Y."/>
            <person name="Wang S."/>
            <person name="Li R."/>
            <person name="Zhang H."/>
            <person name="Shen G."/>
            <person name="Guo B."/>
            <person name="Wei J."/>
            <person name="Xu J."/>
            <person name="St-Pierre B."/>
            <person name="Chen S."/>
            <person name="Sun C."/>
        </authorList>
    </citation>
    <scope>NUCLEOTIDE SEQUENCE [LARGE SCALE GENOMIC DNA]</scope>
</reference>
<evidence type="ECO:0000313" key="2">
    <source>
        <dbReference type="Proteomes" id="UP001060085"/>
    </source>
</evidence>
<keyword evidence="2" id="KW-1185">Reference proteome</keyword>
<dbReference type="Proteomes" id="UP001060085">
    <property type="component" value="Linkage Group LG08"/>
</dbReference>
<evidence type="ECO:0000313" key="1">
    <source>
        <dbReference type="EMBL" id="KAI5648043.1"/>
    </source>
</evidence>
<proteinExistence type="predicted"/>
<protein>
    <submittedName>
        <fullName evidence="1">Uncharacterized protein</fullName>
    </submittedName>
</protein>
<dbReference type="EMBL" id="CM044708">
    <property type="protein sequence ID" value="KAI5648043.1"/>
    <property type="molecule type" value="Genomic_DNA"/>
</dbReference>